<sequence>MTITVFACFWRKTSNARVMM</sequence>
<proteinExistence type="predicted"/>
<dbReference type="AlphaFoldDB" id="A3IJU5"/>
<dbReference type="EMBL" id="AAXW01000002">
    <property type="protein sequence ID" value="EAZ94077.1"/>
    <property type="molecule type" value="Genomic_DNA"/>
</dbReference>
<accession>A3IJU5</accession>
<protein>
    <submittedName>
        <fullName evidence="1">Uncharacterized protein</fullName>
    </submittedName>
</protein>
<reference evidence="1 2" key="1">
    <citation type="submission" date="2007-03" db="EMBL/GenBank/DDBJ databases">
        <authorList>
            <person name="Stal L."/>
            <person name="Ferriera S."/>
            <person name="Johnson J."/>
            <person name="Kravitz S."/>
            <person name="Beeson K."/>
            <person name="Sutton G."/>
            <person name="Rogers Y.-H."/>
            <person name="Friedman R."/>
            <person name="Frazier M."/>
            <person name="Venter J.C."/>
        </authorList>
    </citation>
    <scope>NUCLEOTIDE SEQUENCE [LARGE SCALE GENOMIC DNA]</scope>
    <source>
        <strain evidence="1 2">CCY0110</strain>
    </source>
</reference>
<gene>
    <name evidence="1" type="ORF">CY0110_19817</name>
</gene>
<comment type="caution">
    <text evidence="1">The sequence shown here is derived from an EMBL/GenBank/DDBJ whole genome shotgun (WGS) entry which is preliminary data.</text>
</comment>
<organism evidence="1 2">
    <name type="scientific">Crocosphaera chwakensis CCY0110</name>
    <dbReference type="NCBI Taxonomy" id="391612"/>
    <lineage>
        <taxon>Bacteria</taxon>
        <taxon>Bacillati</taxon>
        <taxon>Cyanobacteriota</taxon>
        <taxon>Cyanophyceae</taxon>
        <taxon>Oscillatoriophycideae</taxon>
        <taxon>Chroococcales</taxon>
        <taxon>Aphanothecaceae</taxon>
        <taxon>Crocosphaera</taxon>
        <taxon>Crocosphaera chwakensis</taxon>
    </lineage>
</organism>
<name>A3IJU5_9CHRO</name>
<evidence type="ECO:0000313" key="1">
    <source>
        <dbReference type="EMBL" id="EAZ94077.1"/>
    </source>
</evidence>
<dbReference type="Proteomes" id="UP000003781">
    <property type="component" value="Unassembled WGS sequence"/>
</dbReference>
<keyword evidence="2" id="KW-1185">Reference proteome</keyword>
<evidence type="ECO:0000313" key="2">
    <source>
        <dbReference type="Proteomes" id="UP000003781"/>
    </source>
</evidence>